<organism evidence="1 2">
    <name type="scientific">Rhododendron griersonianum</name>
    <dbReference type="NCBI Taxonomy" id="479676"/>
    <lineage>
        <taxon>Eukaryota</taxon>
        <taxon>Viridiplantae</taxon>
        <taxon>Streptophyta</taxon>
        <taxon>Embryophyta</taxon>
        <taxon>Tracheophyta</taxon>
        <taxon>Spermatophyta</taxon>
        <taxon>Magnoliopsida</taxon>
        <taxon>eudicotyledons</taxon>
        <taxon>Gunneridae</taxon>
        <taxon>Pentapetalae</taxon>
        <taxon>asterids</taxon>
        <taxon>Ericales</taxon>
        <taxon>Ericaceae</taxon>
        <taxon>Ericoideae</taxon>
        <taxon>Rhodoreae</taxon>
        <taxon>Rhododendron</taxon>
    </lineage>
</organism>
<gene>
    <name evidence="1" type="ORF">RHGRI_027444</name>
</gene>
<comment type="caution">
    <text evidence="1">The sequence shown here is derived from an EMBL/GenBank/DDBJ whole genome shotgun (WGS) entry which is preliminary data.</text>
</comment>
<name>A0AAV6IWT2_9ERIC</name>
<dbReference type="Proteomes" id="UP000823749">
    <property type="component" value="Chromosome 9"/>
</dbReference>
<reference evidence="1" key="1">
    <citation type="submission" date="2020-08" db="EMBL/GenBank/DDBJ databases">
        <title>Plant Genome Project.</title>
        <authorList>
            <person name="Zhang R.-G."/>
        </authorList>
    </citation>
    <scope>NUCLEOTIDE SEQUENCE</scope>
    <source>
        <strain evidence="1">WSP0</strain>
        <tissue evidence="1">Leaf</tissue>
    </source>
</reference>
<dbReference type="AlphaFoldDB" id="A0AAV6IWT2"/>
<keyword evidence="2" id="KW-1185">Reference proteome</keyword>
<sequence>MGMQNTILATSPLKGPLDMKNSSLGRMDLSGLHKSRRGCFATMFVIWVWVNPCFLKNARTESGLSLA</sequence>
<evidence type="ECO:0000313" key="1">
    <source>
        <dbReference type="EMBL" id="KAG5533246.1"/>
    </source>
</evidence>
<proteinExistence type="predicted"/>
<evidence type="ECO:0000313" key="2">
    <source>
        <dbReference type="Proteomes" id="UP000823749"/>
    </source>
</evidence>
<dbReference type="EMBL" id="JACTNZ010000009">
    <property type="protein sequence ID" value="KAG5533246.1"/>
    <property type="molecule type" value="Genomic_DNA"/>
</dbReference>
<accession>A0AAV6IWT2</accession>
<protein>
    <submittedName>
        <fullName evidence="1">Uncharacterized protein</fullName>
    </submittedName>
</protein>